<dbReference type="GO" id="GO:0008654">
    <property type="term" value="P:phospholipid biosynthetic process"/>
    <property type="evidence" value="ECO:0007669"/>
    <property type="project" value="TreeGrafter"/>
</dbReference>
<comment type="caution">
    <text evidence="6">The sequence shown here is derived from an EMBL/GenBank/DDBJ whole genome shotgun (WGS) entry which is preliminary data.</text>
</comment>
<evidence type="ECO:0000256" key="1">
    <source>
        <dbReference type="ARBA" id="ARBA00004184"/>
    </source>
</evidence>
<dbReference type="SUPFAM" id="SSF51735">
    <property type="entry name" value="NAD(P)-binding Rossmann-fold domains"/>
    <property type="match status" value="1"/>
</dbReference>
<dbReference type="InterPro" id="IPR002123">
    <property type="entry name" value="Plipid/glycerol_acylTrfase"/>
</dbReference>
<feature type="compositionally biased region" description="Low complexity" evidence="2">
    <location>
        <begin position="391"/>
        <end position="402"/>
    </location>
</feature>
<keyword evidence="7" id="KW-1185">Reference proteome</keyword>
<feature type="domain" description="Phospholipid/glycerol acyltransferase" evidence="3">
    <location>
        <begin position="791"/>
        <end position="916"/>
    </location>
</feature>
<protein>
    <recommendedName>
        <fullName evidence="8">Fatty acyl-CoA reductase</fullName>
    </recommendedName>
</protein>
<dbReference type="InterPro" id="IPR036291">
    <property type="entry name" value="NAD(P)-bd_dom_sf"/>
</dbReference>
<evidence type="ECO:0000259" key="4">
    <source>
        <dbReference type="Pfam" id="PF07993"/>
    </source>
</evidence>
<feature type="region of interest" description="Disordered" evidence="2">
    <location>
        <begin position="22"/>
        <end position="48"/>
    </location>
</feature>
<evidence type="ECO:0000313" key="6">
    <source>
        <dbReference type="EMBL" id="KAG1313308.1"/>
    </source>
</evidence>
<evidence type="ECO:0000313" key="7">
    <source>
        <dbReference type="Proteomes" id="UP000716291"/>
    </source>
</evidence>
<dbReference type="InterPro" id="IPR045520">
    <property type="entry name" value="GPAT/DHAPAT_C"/>
</dbReference>
<dbReference type="EMBL" id="JAANQT010000203">
    <property type="protein sequence ID" value="KAG1313308.1"/>
    <property type="molecule type" value="Genomic_DNA"/>
</dbReference>
<gene>
    <name evidence="6" type="ORF">G6F64_002357</name>
</gene>
<evidence type="ECO:0000259" key="5">
    <source>
        <dbReference type="Pfam" id="PF19277"/>
    </source>
</evidence>
<dbReference type="Pfam" id="PF07993">
    <property type="entry name" value="NAD_binding_4"/>
    <property type="match status" value="1"/>
</dbReference>
<proteinExistence type="predicted"/>
<comment type="subcellular location">
    <subcellularLocation>
        <location evidence="1">Endomembrane system</location>
        <topology evidence="1">Peripheral membrane protein</topology>
    </subcellularLocation>
</comment>
<dbReference type="Proteomes" id="UP000716291">
    <property type="component" value="Unassembled WGS sequence"/>
</dbReference>
<dbReference type="Pfam" id="PF01553">
    <property type="entry name" value="Acyltransferase"/>
    <property type="match status" value="1"/>
</dbReference>
<evidence type="ECO:0000259" key="3">
    <source>
        <dbReference type="Pfam" id="PF01553"/>
    </source>
</evidence>
<dbReference type="PANTHER" id="PTHR12563:SF17">
    <property type="entry name" value="DIHYDROXYACETONE PHOSPHATE ACYLTRANSFERASE"/>
    <property type="match status" value="1"/>
</dbReference>
<sequence length="1524" mass="170211">MTPVPTISITTPDLEDKDFISKSAAVTPEIAPEPDTTSESGDKESITELEISDSIVNEETTKKKTIQSFYQKKSIFLTGATGFIGKAVLWKLLHSLSDSVDKIFILLRPTRTNQNSPEGRLKDDILSNKAIFAFTSLRGSLGAQLFDKLVQEKIHPIFGDLTEPNLGLSDAVVDMIKKQVNIIFNCAGNLDGNESLESSVKINTLGTLELLNIAKQCESISAFVHLSTLQSNSDEKYLLPLKPDHSAADNLQDILDQQEPVEYKPLYNNAYLYSKSLTEHILADEISKMPKEQLFPISILRLASVGPGVHEPLVGWADGVNSINGTILLTSRGTKVIHPQFGDCMADIVPVDYVARLVIGCPTTLRIPTDFKVPTLPSNNQNTLKGRKRSSSQASRMSVRSSHFQPQRLSDLPEIHSLPVIYQISMSHKRPLTWSLGYETIRQYWTKATNANLTPSSLYFTQRNSGGPVTPTPSVSRARTVMNSIKGYYNTPSPSTSTSSTEPIIVSPSASTEHPSKRSFHRVSRTAEKAAKLANGGGLIYYNENHTMNHHATFLNVSVRSMDEGLRFDPSAIVPEDADSTFWIRYLTNASYGIHHFVCQETGNIRLPTPIYGWSCAIQLYQDSMMSDEEGGGYSTVQRQVKSSLYTQDEIMQRTSRMVMNIKTTVLQNKHNSSKTDDVWLTDLDDSLDDWCQDNEISQVDRRMALGKWRKKVGSNDESIKVTVLNDKRVNLAISQITQKAGVAKQTAMNEAVKILTRMSERTQMAFVWFTGSFLRSLLDDMFENVRVQEESLRAIRQSTMGKRVVYIPASKSILDQLLVWYIAIRYHLPVPALACDESMSQMGPISDIYRLAGAYYVKRDKTKRSPLNSAVTAAYTQVLLKEHGALSFYLERSRSRTGKFQDAYPDGLIDMVIEATLQTNQSRASTIGLPNSNAVSRVTNSENNTPPDSPSSVSSAEGLPASSQQGTSSLQRKVHKDVIFVPINITYENVPELPYLIDEVLDQQQPSRHGRTPSNVSLSPSAPSSRMIRPSEAKDRRKTISEMPTKKKYGRVIFGVGPLISVQELVDQSSNQTERFESELVSNITRKIQGSQRKGLVVSIVSIVSSIILYGRATQGVCLGKIKEIVGWLRGKITQNGYTAGWEEGEDMDCLIATAFKLLDEAKNIIVEGKEMNDDTNIRVNDHADNVMILSYYANQMVDVFLLDSFFAIVYLSFSEHSVAEDEFMDRFRFLVQLLEKEFVLHWDIEEKFATVVELYIKNQMIRKEENKLSLLINMETDVIRYERLMYLASLVYPTVDSYWITSCSLSALEAVPMLPRCIVPLLTQWIATHLITGRRTIHREVLSTESSRVAVDVFMSMGFLTEIKAKEKLSPDAQILLHEFGIPTSEILIELSGQNSDGGKTPVSPVDPEGMMKAVMAQIEMNRANSNMVDLCQQIDSYRLGAASQREAFQNAQVFQKCLKQIKGILDADVTSVVKKRQLDLPEDEANLAQLIYSLLASSVPAGDRAAKARALRRISEAYNLR</sequence>
<dbReference type="GO" id="GO:0006631">
    <property type="term" value="P:fatty acid metabolic process"/>
    <property type="evidence" value="ECO:0007669"/>
    <property type="project" value="TreeGrafter"/>
</dbReference>
<dbReference type="GO" id="GO:0004366">
    <property type="term" value="F:glycerol-3-phosphate O-acyltransferase activity"/>
    <property type="evidence" value="ECO:0007669"/>
    <property type="project" value="TreeGrafter"/>
</dbReference>
<feature type="domain" description="GPAT/DHAPAT C-terminal" evidence="5">
    <location>
        <begin position="1047"/>
        <end position="1363"/>
    </location>
</feature>
<evidence type="ECO:0008006" key="8">
    <source>
        <dbReference type="Google" id="ProtNLM"/>
    </source>
</evidence>
<dbReference type="GO" id="GO:0012505">
    <property type="term" value="C:endomembrane system"/>
    <property type="evidence" value="ECO:0007669"/>
    <property type="project" value="UniProtKB-SubCell"/>
</dbReference>
<feature type="region of interest" description="Disordered" evidence="2">
    <location>
        <begin position="1005"/>
        <end position="1039"/>
    </location>
</feature>
<dbReference type="Pfam" id="PF19277">
    <property type="entry name" value="GPAT_C"/>
    <property type="match status" value="1"/>
</dbReference>
<organism evidence="6 7">
    <name type="scientific">Rhizopus oryzae</name>
    <name type="common">Mucormycosis agent</name>
    <name type="synonym">Rhizopus arrhizus var. delemar</name>
    <dbReference type="NCBI Taxonomy" id="64495"/>
    <lineage>
        <taxon>Eukaryota</taxon>
        <taxon>Fungi</taxon>
        <taxon>Fungi incertae sedis</taxon>
        <taxon>Mucoromycota</taxon>
        <taxon>Mucoromycotina</taxon>
        <taxon>Mucoromycetes</taxon>
        <taxon>Mucorales</taxon>
        <taxon>Mucorineae</taxon>
        <taxon>Rhizopodaceae</taxon>
        <taxon>Rhizopus</taxon>
    </lineage>
</organism>
<accession>A0A9P7BVR7</accession>
<feature type="region of interest" description="Disordered" evidence="2">
    <location>
        <begin position="925"/>
        <end position="972"/>
    </location>
</feature>
<feature type="region of interest" description="Disordered" evidence="2">
    <location>
        <begin position="489"/>
        <end position="519"/>
    </location>
</feature>
<dbReference type="GO" id="GO:0031966">
    <property type="term" value="C:mitochondrial membrane"/>
    <property type="evidence" value="ECO:0007669"/>
    <property type="project" value="TreeGrafter"/>
</dbReference>
<feature type="compositionally biased region" description="Low complexity" evidence="2">
    <location>
        <begin position="491"/>
        <end position="509"/>
    </location>
</feature>
<dbReference type="InterPro" id="IPR013120">
    <property type="entry name" value="FAR_NAD-bd"/>
</dbReference>
<feature type="region of interest" description="Disordered" evidence="2">
    <location>
        <begin position="376"/>
        <end position="406"/>
    </location>
</feature>
<dbReference type="GO" id="GO:0006072">
    <property type="term" value="P:glycerol-3-phosphate metabolic process"/>
    <property type="evidence" value="ECO:0007669"/>
    <property type="project" value="TreeGrafter"/>
</dbReference>
<evidence type="ECO:0000256" key="2">
    <source>
        <dbReference type="SAM" id="MobiDB-lite"/>
    </source>
</evidence>
<dbReference type="OrthoDB" id="429813at2759"/>
<dbReference type="Gene3D" id="3.40.50.720">
    <property type="entry name" value="NAD(P)-binding Rossmann-like Domain"/>
    <property type="match status" value="1"/>
</dbReference>
<feature type="compositionally biased region" description="Basic and acidic residues" evidence="2">
    <location>
        <begin position="1030"/>
        <end position="1039"/>
    </location>
</feature>
<reference evidence="6" key="1">
    <citation type="journal article" date="2020" name="Microb. Genom.">
        <title>Genetic diversity of clinical and environmental Mucorales isolates obtained from an investigation of mucormycosis cases among solid organ transplant recipients.</title>
        <authorList>
            <person name="Nguyen M.H."/>
            <person name="Kaul D."/>
            <person name="Muto C."/>
            <person name="Cheng S.J."/>
            <person name="Richter R.A."/>
            <person name="Bruno V.M."/>
            <person name="Liu G."/>
            <person name="Beyhan S."/>
            <person name="Sundermann A.J."/>
            <person name="Mounaud S."/>
            <person name="Pasculle A.W."/>
            <person name="Nierman W.C."/>
            <person name="Driscoll E."/>
            <person name="Cumbie R."/>
            <person name="Clancy C.J."/>
            <person name="Dupont C.L."/>
        </authorList>
    </citation>
    <scope>NUCLEOTIDE SEQUENCE</scope>
    <source>
        <strain evidence="6">GL11</strain>
    </source>
</reference>
<name>A0A9P7BVR7_RHIOR</name>
<feature type="domain" description="Thioester reductase (TE)" evidence="4">
    <location>
        <begin position="77"/>
        <end position="357"/>
    </location>
</feature>
<dbReference type="InterPro" id="IPR022284">
    <property type="entry name" value="GPAT/DHAPAT"/>
</dbReference>
<feature type="compositionally biased region" description="Low complexity" evidence="2">
    <location>
        <begin position="1014"/>
        <end position="1026"/>
    </location>
</feature>
<dbReference type="GO" id="GO:0019432">
    <property type="term" value="P:triglyceride biosynthetic process"/>
    <property type="evidence" value="ECO:0007669"/>
    <property type="project" value="TreeGrafter"/>
</dbReference>
<dbReference type="PANTHER" id="PTHR12563">
    <property type="entry name" value="GLYCEROL-3-PHOSPHATE ACYLTRANSFERASE"/>
    <property type="match status" value="1"/>
</dbReference>